<dbReference type="PANTHER" id="PTHR38591:SF1">
    <property type="entry name" value="BLL1000 PROTEIN"/>
    <property type="match status" value="1"/>
</dbReference>
<evidence type="ECO:0000313" key="4">
    <source>
        <dbReference type="Proteomes" id="UP001379945"/>
    </source>
</evidence>
<dbReference type="InterPro" id="IPR006311">
    <property type="entry name" value="TAT_signal"/>
</dbReference>
<evidence type="ECO:0000259" key="2">
    <source>
        <dbReference type="Pfam" id="PF07143"/>
    </source>
</evidence>
<proteinExistence type="predicted"/>
<reference evidence="3 4" key="1">
    <citation type="submission" date="2024-04" db="EMBL/GenBank/DDBJ databases">
        <title>Novel species of the genus Ideonella isolated from streams.</title>
        <authorList>
            <person name="Lu H."/>
        </authorList>
    </citation>
    <scope>NUCLEOTIDE SEQUENCE [LARGE SCALE GENOMIC DNA]</scope>
    <source>
        <strain evidence="3 4">LYT19W</strain>
    </source>
</reference>
<dbReference type="PANTHER" id="PTHR38591">
    <property type="entry name" value="HYDROLASE"/>
    <property type="match status" value="1"/>
</dbReference>
<dbReference type="EMBL" id="JBBUTI010000007">
    <property type="protein sequence ID" value="MEK8046923.1"/>
    <property type="molecule type" value="Genomic_DNA"/>
</dbReference>
<protein>
    <submittedName>
        <fullName evidence="3">Carotenoid 1,2-hydratase</fullName>
    </submittedName>
</protein>
<gene>
    <name evidence="3" type="ORF">AACH00_11220</name>
</gene>
<dbReference type="InterPro" id="IPR010791">
    <property type="entry name" value="AttH_dom"/>
</dbReference>
<evidence type="ECO:0000256" key="1">
    <source>
        <dbReference type="SAM" id="SignalP"/>
    </source>
</evidence>
<feature type="signal peptide" evidence="1">
    <location>
        <begin position="1"/>
        <end position="34"/>
    </location>
</feature>
<comment type="caution">
    <text evidence="3">The sequence shown here is derived from an EMBL/GenBank/DDBJ whole genome shotgun (WGS) entry which is preliminary data.</text>
</comment>
<dbReference type="Pfam" id="PF07143">
    <property type="entry name" value="CrtC"/>
    <property type="match status" value="1"/>
</dbReference>
<dbReference type="InterPro" id="IPR023374">
    <property type="entry name" value="AttH-like_dom_sf"/>
</dbReference>
<keyword evidence="1" id="KW-0732">Signal</keyword>
<dbReference type="RefSeq" id="WP_341399224.1">
    <property type="nucleotide sequence ID" value="NZ_JBBUTI010000007.1"/>
</dbReference>
<dbReference type="SUPFAM" id="SSF159245">
    <property type="entry name" value="AttH-like"/>
    <property type="match status" value="1"/>
</dbReference>
<name>A0ABU9C578_9BURK</name>
<dbReference type="Proteomes" id="UP001379945">
    <property type="component" value="Unassembled WGS sequence"/>
</dbReference>
<sequence length="403" mass="44016">MNGRTPFHAHRRAWLQHLLALGGTGALMPVAAHAQAVPAPLSTPRRDPALDRVQPGRKLEFPSDHGAHPGARTEWWYLTGQLQPDGAPATTSPRWGFQITFFRSRTDLAAEVPGRFAARQLLFAHAALTDLGARGVPASHAHDQRMARWNGIDATPSARASLRDTDVAISDWRMARDAQDGSYRIEVPAAGFTLDLTAKPTQPLLLQGQAGFSRKGPGDEHASHYYSVPQLQVQGRVSQRGGAAVALRGTGWLDHEWSDSVLAPEAAGWDWLGINMFDGAALTLFQLRRRGTTDPLAKPFWAGGSWRDASGRLTIFPADKVRFEPGATWTSPRTGARYPVRWTVFTPVGRFMVLALSDAQEVDSRASTGTVYWEGLTALVGDEGRRVGLGYLEMTGYADRPDL</sequence>
<dbReference type="PROSITE" id="PS51318">
    <property type="entry name" value="TAT"/>
    <property type="match status" value="1"/>
</dbReference>
<dbReference type="Gene3D" id="2.40.370.10">
    <property type="entry name" value="AttH-like domain"/>
    <property type="match status" value="2"/>
</dbReference>
<keyword evidence="4" id="KW-1185">Reference proteome</keyword>
<feature type="chain" id="PRO_5047260606" evidence="1">
    <location>
        <begin position="35"/>
        <end position="403"/>
    </location>
</feature>
<organism evidence="3 4">
    <name type="scientific">Ideonella margarita</name>
    <dbReference type="NCBI Taxonomy" id="2984191"/>
    <lineage>
        <taxon>Bacteria</taxon>
        <taxon>Pseudomonadati</taxon>
        <taxon>Pseudomonadota</taxon>
        <taxon>Betaproteobacteria</taxon>
        <taxon>Burkholderiales</taxon>
        <taxon>Sphaerotilaceae</taxon>
        <taxon>Ideonella</taxon>
    </lineage>
</organism>
<dbReference type="Pfam" id="PF17186">
    <property type="entry name" value="Lipocalin_9"/>
    <property type="match status" value="1"/>
</dbReference>
<accession>A0ABU9C578</accession>
<evidence type="ECO:0000313" key="3">
    <source>
        <dbReference type="EMBL" id="MEK8046923.1"/>
    </source>
</evidence>
<feature type="domain" description="AttH" evidence="2">
    <location>
        <begin position="73"/>
        <end position="259"/>
    </location>
</feature>